<organism evidence="1 2">
    <name type="scientific">Nonomuraea wenchangensis</name>
    <dbReference type="NCBI Taxonomy" id="568860"/>
    <lineage>
        <taxon>Bacteria</taxon>
        <taxon>Bacillati</taxon>
        <taxon>Actinomycetota</taxon>
        <taxon>Actinomycetes</taxon>
        <taxon>Streptosporangiales</taxon>
        <taxon>Streptosporangiaceae</taxon>
        <taxon>Nonomuraea</taxon>
    </lineage>
</organism>
<name>A0A1I0LHY6_9ACTN</name>
<reference evidence="1 2" key="1">
    <citation type="submission" date="2016-10" db="EMBL/GenBank/DDBJ databases">
        <authorList>
            <person name="de Groot N.N."/>
        </authorList>
    </citation>
    <scope>NUCLEOTIDE SEQUENCE [LARGE SCALE GENOMIC DNA]</scope>
    <source>
        <strain evidence="1 2">CGMCC 4.5598</strain>
    </source>
</reference>
<evidence type="ECO:0000313" key="1">
    <source>
        <dbReference type="EMBL" id="SEU39160.1"/>
    </source>
</evidence>
<dbReference type="OrthoDB" id="4223162at2"/>
<proteinExistence type="predicted"/>
<dbReference type="STRING" id="568860.SAMN05421811_116155"/>
<gene>
    <name evidence="1" type="ORF">SAMN05421811_116155</name>
</gene>
<keyword evidence="2" id="KW-1185">Reference proteome</keyword>
<accession>A0A1I0LHY6</accession>
<evidence type="ECO:0000313" key="2">
    <source>
        <dbReference type="Proteomes" id="UP000199361"/>
    </source>
</evidence>
<sequence length="167" mass="18272">MSTPINEALLRHFRDLRDGVHGQAVSREDKERVFATAVELLDPVARRVLAEFDADLLLGTGEVVASGVTRSKEGGLNAMWSLTWPEQRAAQEQPIAVVAHYGAGFHHPHLRGNTVGDWPMNVFDAADAEAQADTLRVIAAGDAHNLVFQESYRLMPALTRSAPTARH</sequence>
<dbReference type="Proteomes" id="UP000199361">
    <property type="component" value="Unassembled WGS sequence"/>
</dbReference>
<dbReference type="RefSeq" id="WP_091090902.1">
    <property type="nucleotide sequence ID" value="NZ_FOHX01000016.1"/>
</dbReference>
<dbReference type="EMBL" id="FOHX01000016">
    <property type="protein sequence ID" value="SEU39160.1"/>
    <property type="molecule type" value="Genomic_DNA"/>
</dbReference>
<protein>
    <submittedName>
        <fullName evidence="1">Uncharacterized protein</fullName>
    </submittedName>
</protein>
<dbReference type="AlphaFoldDB" id="A0A1I0LHY6"/>